<dbReference type="FunFam" id="3.20.20.80:FF:000135">
    <property type="entry name" value="Beta-galactosidase, putative, bgl35A"/>
    <property type="match status" value="1"/>
</dbReference>
<dbReference type="GO" id="GO:0009341">
    <property type="term" value="C:beta-galactosidase complex"/>
    <property type="evidence" value="ECO:0007669"/>
    <property type="project" value="InterPro"/>
</dbReference>
<dbReference type="EMBL" id="SZQL01000014">
    <property type="protein sequence ID" value="TKK66735.1"/>
    <property type="molecule type" value="Genomic_DNA"/>
</dbReference>
<evidence type="ECO:0000259" key="4">
    <source>
        <dbReference type="Pfam" id="PF18120"/>
    </source>
</evidence>
<feature type="domain" description="DUF5597" evidence="4">
    <location>
        <begin position="363"/>
        <end position="493"/>
    </location>
</feature>
<comment type="caution">
    <text evidence="5">The sequence shown here is derived from an EMBL/GenBank/DDBJ whole genome shotgun (WGS) entry which is preliminary data.</text>
</comment>
<dbReference type="Pfam" id="PF02449">
    <property type="entry name" value="Glyco_hydro_42"/>
    <property type="match status" value="1"/>
</dbReference>
<evidence type="ECO:0000313" key="5">
    <source>
        <dbReference type="EMBL" id="TKK66735.1"/>
    </source>
</evidence>
<dbReference type="GO" id="GO:0004565">
    <property type="term" value="F:beta-galactosidase activity"/>
    <property type="evidence" value="ECO:0007669"/>
    <property type="project" value="InterPro"/>
</dbReference>
<sequence>MNGNTRQLIVNNKPFLMLGGELGNSSASSRAFMQPVWGKLQAMHINTVLMPVYWELIEPEENKFDFTLIDSLVSDAANNNIHLVLLWFGTWKNSMSVYVPEWVKKDTKRFKRTISKESRSMEIISALSKEALDADCKAFATLMKHIKATDGGRQTVIMVQVENEVGMLSTAKETQQDALQLFNRQVPAALMQYLQHHQNNIVPELKERWSKGSYKTKGTWKEVFGNGLATDEIFQAYLYASYVDKVAAAGKQEYNIPMYVNAALNRPGVLPGDYPSAGPLPQVMDIWKMAAPHIDFLSPDFYNPDTKYWCDLYTRRNNTLFIPEIRFDSSDAAKAFFTIGHYHSLGFSPFAVERGSEEAVQNLQKSYSVLQQLTPFIMQSTPSQMDGVLLDKQNETDTLSFGNYIFKISHDNTIGWNGHKGDSLWDATGAIIIQTAPDEFIVGGTGIIINFYYTDTAYNTGILAIENGTFNNGNWQPNLRLNGDEDHQGRHLRIPLNEWDIQKVKLYRYK</sequence>
<organism evidence="5 6">
    <name type="scientific">Ilyomonas limi</name>
    <dbReference type="NCBI Taxonomy" id="2575867"/>
    <lineage>
        <taxon>Bacteria</taxon>
        <taxon>Pseudomonadati</taxon>
        <taxon>Bacteroidota</taxon>
        <taxon>Chitinophagia</taxon>
        <taxon>Chitinophagales</taxon>
        <taxon>Chitinophagaceae</taxon>
        <taxon>Ilyomonas</taxon>
    </lineage>
</organism>
<dbReference type="Gene3D" id="3.20.20.80">
    <property type="entry name" value="Glycosidases"/>
    <property type="match status" value="1"/>
</dbReference>
<dbReference type="SUPFAM" id="SSF51445">
    <property type="entry name" value="(Trans)glycosidases"/>
    <property type="match status" value="1"/>
</dbReference>
<keyword evidence="2" id="KW-0326">Glycosidase</keyword>
<dbReference type="InterPro" id="IPR040719">
    <property type="entry name" value="DUF5597"/>
</dbReference>
<dbReference type="InterPro" id="IPR013529">
    <property type="entry name" value="Glyco_hydro_42_N"/>
</dbReference>
<evidence type="ECO:0000256" key="2">
    <source>
        <dbReference type="ARBA" id="ARBA00023295"/>
    </source>
</evidence>
<keyword evidence="1" id="KW-0378">Hydrolase</keyword>
<evidence type="ECO:0000259" key="3">
    <source>
        <dbReference type="Pfam" id="PF02449"/>
    </source>
</evidence>
<proteinExistence type="predicted"/>
<dbReference type="AlphaFoldDB" id="A0A4U3KVW5"/>
<gene>
    <name evidence="5" type="ORF">FC093_16330</name>
</gene>
<dbReference type="GO" id="GO:0005975">
    <property type="term" value="P:carbohydrate metabolic process"/>
    <property type="evidence" value="ECO:0007669"/>
    <property type="project" value="InterPro"/>
</dbReference>
<feature type="domain" description="Glycoside hydrolase family 42 N-terminal" evidence="3">
    <location>
        <begin position="40"/>
        <end position="211"/>
    </location>
</feature>
<dbReference type="Proteomes" id="UP000305848">
    <property type="component" value="Unassembled WGS sequence"/>
</dbReference>
<accession>A0A4U3KVW5</accession>
<dbReference type="Gene3D" id="2.60.220.20">
    <property type="entry name" value="putative beta-Galactosidase from caulobacter crescentus"/>
    <property type="match status" value="1"/>
</dbReference>
<keyword evidence="6" id="KW-1185">Reference proteome</keyword>
<dbReference type="Pfam" id="PF18120">
    <property type="entry name" value="DUF5597"/>
    <property type="match status" value="1"/>
</dbReference>
<dbReference type="InterPro" id="IPR017853">
    <property type="entry name" value="GH"/>
</dbReference>
<name>A0A4U3KVW5_9BACT</name>
<evidence type="ECO:0000313" key="6">
    <source>
        <dbReference type="Proteomes" id="UP000305848"/>
    </source>
</evidence>
<dbReference type="OrthoDB" id="9800974at2"/>
<protein>
    <submittedName>
        <fullName evidence="5">Mannonate dehydratase</fullName>
    </submittedName>
</protein>
<evidence type="ECO:0000256" key="1">
    <source>
        <dbReference type="ARBA" id="ARBA00022801"/>
    </source>
</evidence>
<reference evidence="5 6" key="1">
    <citation type="submission" date="2019-05" db="EMBL/GenBank/DDBJ databases">
        <title>Panacibacter sp. strain 17mud1-8 Genome sequencing and assembly.</title>
        <authorList>
            <person name="Chhetri G."/>
        </authorList>
    </citation>
    <scope>NUCLEOTIDE SEQUENCE [LARGE SCALE GENOMIC DNA]</scope>
    <source>
        <strain evidence="5 6">17mud1-8</strain>
    </source>
</reference>